<evidence type="ECO:0000313" key="2">
    <source>
        <dbReference type="EMBL" id="OWZ22547.1"/>
    </source>
</evidence>
<dbReference type="GO" id="GO:0003964">
    <property type="term" value="F:RNA-directed DNA polymerase activity"/>
    <property type="evidence" value="ECO:0007669"/>
    <property type="project" value="UniProtKB-KW"/>
</dbReference>
<dbReference type="OrthoDB" id="129456at2759"/>
<dbReference type="STRING" id="4795.A0A225WZU0"/>
<dbReference type="InterPro" id="IPR036691">
    <property type="entry name" value="Endo/exonu/phosph_ase_sf"/>
</dbReference>
<proteinExistence type="predicted"/>
<keyword evidence="2" id="KW-0695">RNA-directed DNA polymerase</keyword>
<organism evidence="2 3">
    <name type="scientific">Phytophthora megakarya</name>
    <dbReference type="NCBI Taxonomy" id="4795"/>
    <lineage>
        <taxon>Eukaryota</taxon>
        <taxon>Sar</taxon>
        <taxon>Stramenopiles</taxon>
        <taxon>Oomycota</taxon>
        <taxon>Peronosporomycetes</taxon>
        <taxon>Peronosporales</taxon>
        <taxon>Peronosporaceae</taxon>
        <taxon>Phytophthora</taxon>
    </lineage>
</organism>
<reference evidence="3" key="1">
    <citation type="submission" date="2017-03" db="EMBL/GenBank/DDBJ databases">
        <title>Phytopthora megakarya and P. palmivora, two closely related causual agents of cacao black pod achieved similar genome size and gene model numbers by different mechanisms.</title>
        <authorList>
            <person name="Ali S."/>
            <person name="Shao J."/>
            <person name="Larry D.J."/>
            <person name="Kronmiller B."/>
            <person name="Shen D."/>
            <person name="Strem M.D."/>
            <person name="Melnick R.L."/>
            <person name="Guiltinan M.J."/>
            <person name="Tyler B.M."/>
            <person name="Meinhardt L.W."/>
            <person name="Bailey B.A."/>
        </authorList>
    </citation>
    <scope>NUCLEOTIDE SEQUENCE [LARGE SCALE GENOMIC DNA]</scope>
    <source>
        <strain evidence="3">zdho120</strain>
    </source>
</reference>
<keyword evidence="3" id="KW-1185">Reference proteome</keyword>
<sequence>MVSVVMGGKKFLLVNVYAPSDGGDRVNFYIKMKRLQFPPDEEVICGGDFNCVLDTMDRSGRMDKDDQGARELQGLVSSCGWIDADHQHETNSRDQEGHASTHHTYRHRLQSGELVTSRLDRWYVEPQALQMVRGITVAEPACQSDHRTVLLEMHPPGGPIRLRKTSKLYPAPAYVETAMRSLIQSKLGVFENQINRIPALELPKEWDSFKSSLANEMTVLTKEARQRTTRGFRQKIKRLKQQLAKLQYEKEEQYNESRKILAELQAVQDTRRLVRRRALIFRSRWNTKTSTRFFFRRICTKFGDTIIPRLRQIAHGVHRSEHQQADILADNWTAILNGAKATRRTSTLTLLIFLGSGHSMTSPRWTR</sequence>
<feature type="coiled-coil region" evidence="1">
    <location>
        <begin position="229"/>
        <end position="256"/>
    </location>
</feature>
<dbReference type="Proteomes" id="UP000198211">
    <property type="component" value="Unassembled WGS sequence"/>
</dbReference>
<dbReference type="AlphaFoldDB" id="A0A225WZU0"/>
<accession>A0A225WZU0</accession>
<dbReference type="EMBL" id="NBNE01000128">
    <property type="protein sequence ID" value="OWZ22547.1"/>
    <property type="molecule type" value="Genomic_DNA"/>
</dbReference>
<evidence type="ECO:0000256" key="1">
    <source>
        <dbReference type="SAM" id="Coils"/>
    </source>
</evidence>
<protein>
    <submittedName>
        <fullName evidence="2">Reverse transcriptase</fullName>
    </submittedName>
</protein>
<dbReference type="SUPFAM" id="SSF56219">
    <property type="entry name" value="DNase I-like"/>
    <property type="match status" value="1"/>
</dbReference>
<name>A0A225WZU0_9STRA</name>
<gene>
    <name evidence="2" type="ORF">PHMEG_0002739</name>
</gene>
<dbReference type="Gene3D" id="3.60.10.10">
    <property type="entry name" value="Endonuclease/exonuclease/phosphatase"/>
    <property type="match status" value="1"/>
</dbReference>
<comment type="caution">
    <text evidence="2">The sequence shown here is derived from an EMBL/GenBank/DDBJ whole genome shotgun (WGS) entry which is preliminary data.</text>
</comment>
<keyword evidence="1" id="KW-0175">Coiled coil</keyword>
<evidence type="ECO:0000313" key="3">
    <source>
        <dbReference type="Proteomes" id="UP000198211"/>
    </source>
</evidence>
<keyword evidence="2" id="KW-0548">Nucleotidyltransferase</keyword>
<keyword evidence="2" id="KW-0808">Transferase</keyword>